<protein>
    <submittedName>
        <fullName evidence="1">Uncharacterized protein</fullName>
    </submittedName>
</protein>
<proteinExistence type="predicted"/>
<evidence type="ECO:0000313" key="1">
    <source>
        <dbReference type="EMBL" id="KKR10716.1"/>
    </source>
</evidence>
<gene>
    <name evidence="1" type="ORF">UT39_C0016G0021</name>
</gene>
<dbReference type="STRING" id="1618550.UT39_C0016G0021"/>
<reference evidence="1 2" key="1">
    <citation type="journal article" date="2015" name="Nature">
        <title>rRNA introns, odd ribosomes, and small enigmatic genomes across a large radiation of phyla.</title>
        <authorList>
            <person name="Brown C.T."/>
            <person name="Hug L.A."/>
            <person name="Thomas B.C."/>
            <person name="Sharon I."/>
            <person name="Castelle C.J."/>
            <person name="Singh A."/>
            <person name="Wilkins M.J."/>
            <person name="Williams K.H."/>
            <person name="Banfield J.F."/>
        </authorList>
    </citation>
    <scope>NUCLEOTIDE SEQUENCE [LARGE SCALE GENOMIC DNA]</scope>
</reference>
<evidence type="ECO:0000313" key="2">
    <source>
        <dbReference type="Proteomes" id="UP000034246"/>
    </source>
</evidence>
<accession>A0A0G0ND50</accession>
<sequence>MKINMKGIFEQSDTFNIIQPLFLDTDLLFDIDKFIFIDYIIYNNNI</sequence>
<dbReference type="EMBL" id="LBWP01000016">
    <property type="protein sequence ID" value="KKR10716.1"/>
    <property type="molecule type" value="Genomic_DNA"/>
</dbReference>
<dbReference type="AlphaFoldDB" id="A0A0G0ND50"/>
<comment type="caution">
    <text evidence="1">The sequence shown here is derived from an EMBL/GenBank/DDBJ whole genome shotgun (WGS) entry which is preliminary data.</text>
</comment>
<dbReference type="Proteomes" id="UP000034246">
    <property type="component" value="Unassembled WGS sequence"/>
</dbReference>
<name>A0A0G0ND50_9BACT</name>
<organism evidence="1 2">
    <name type="scientific">Candidatus Woesebacteria bacterium GW2011_GWA1_39_21</name>
    <dbReference type="NCBI Taxonomy" id="1618550"/>
    <lineage>
        <taxon>Bacteria</taxon>
        <taxon>Candidatus Woeseibacteriota</taxon>
    </lineage>
</organism>